<organism evidence="2 3">
    <name type="scientific">Turnera subulata</name>
    <dbReference type="NCBI Taxonomy" id="218843"/>
    <lineage>
        <taxon>Eukaryota</taxon>
        <taxon>Viridiplantae</taxon>
        <taxon>Streptophyta</taxon>
        <taxon>Embryophyta</taxon>
        <taxon>Tracheophyta</taxon>
        <taxon>Spermatophyta</taxon>
        <taxon>Magnoliopsida</taxon>
        <taxon>eudicotyledons</taxon>
        <taxon>Gunneridae</taxon>
        <taxon>Pentapetalae</taxon>
        <taxon>rosids</taxon>
        <taxon>fabids</taxon>
        <taxon>Malpighiales</taxon>
        <taxon>Passifloraceae</taxon>
        <taxon>Turnera</taxon>
    </lineage>
</organism>
<comment type="caution">
    <text evidence="2">The sequence shown here is derived from an EMBL/GenBank/DDBJ whole genome shotgun (WGS) entry which is preliminary data.</text>
</comment>
<protein>
    <submittedName>
        <fullName evidence="2">Uncharacterized protein</fullName>
    </submittedName>
</protein>
<dbReference type="Proteomes" id="UP001141552">
    <property type="component" value="Unassembled WGS sequence"/>
</dbReference>
<dbReference type="EMBL" id="JAKUCV010003682">
    <property type="protein sequence ID" value="KAJ4838024.1"/>
    <property type="molecule type" value="Genomic_DNA"/>
</dbReference>
<dbReference type="AlphaFoldDB" id="A0A9Q0FUC8"/>
<accession>A0A9Q0FUC8</accession>
<evidence type="ECO:0000256" key="1">
    <source>
        <dbReference type="SAM" id="MobiDB-lite"/>
    </source>
</evidence>
<proteinExistence type="predicted"/>
<feature type="compositionally biased region" description="Polar residues" evidence="1">
    <location>
        <begin position="62"/>
        <end position="86"/>
    </location>
</feature>
<gene>
    <name evidence="2" type="ORF">Tsubulata_040423</name>
</gene>
<keyword evidence="3" id="KW-1185">Reference proteome</keyword>
<feature type="region of interest" description="Disordered" evidence="1">
    <location>
        <begin position="57"/>
        <end position="86"/>
    </location>
</feature>
<reference evidence="2" key="1">
    <citation type="submission" date="2022-02" db="EMBL/GenBank/DDBJ databases">
        <authorList>
            <person name="Henning P.M."/>
            <person name="McCubbin A.G."/>
            <person name="Shore J.S."/>
        </authorList>
    </citation>
    <scope>NUCLEOTIDE SEQUENCE</scope>
    <source>
        <strain evidence="2">F60SS</strain>
        <tissue evidence="2">Leaves</tissue>
    </source>
</reference>
<evidence type="ECO:0000313" key="2">
    <source>
        <dbReference type="EMBL" id="KAJ4838024.1"/>
    </source>
</evidence>
<name>A0A9Q0FUC8_9ROSI</name>
<reference evidence="2" key="2">
    <citation type="journal article" date="2023" name="Plants (Basel)">
        <title>Annotation of the Turnera subulata (Passifloraceae) Draft Genome Reveals the S-Locus Evolved after the Divergence of Turneroideae from Passifloroideae in a Stepwise Manner.</title>
        <authorList>
            <person name="Henning P.M."/>
            <person name="Roalson E.H."/>
            <person name="Mir W."/>
            <person name="McCubbin A.G."/>
            <person name="Shore J.S."/>
        </authorList>
    </citation>
    <scope>NUCLEOTIDE SEQUENCE</scope>
    <source>
        <strain evidence="2">F60SS</strain>
    </source>
</reference>
<evidence type="ECO:0000313" key="3">
    <source>
        <dbReference type="Proteomes" id="UP001141552"/>
    </source>
</evidence>
<sequence>MLLVIFAITTNNYYTVKRLTLIETDGTDCLGRAMLNNYTLLQKLFLGVAVSFVTGEDGEGASQPNGGNAISSQSDPVPNAVSSTLSSVIPRREEFDLAL</sequence>